<protein>
    <recommendedName>
        <fullName evidence="6">Mce-associated membrane protein</fullName>
    </recommendedName>
</protein>
<sequence length="189" mass="19875">MTAGAAPGPARRPGAHLGRRGRRRVIVAAVIALVAVLVTIVGLIGAARSRPVPDDRQRTAVLTATDAAVTALLSYTPGEGERDRREVLAQLTAPLDEAYRVQGVDVVLPGAIEAGATLSAQVVGAGVEEFSTERARVLVFVDQTVAIPAAADTGHRNDDRTPTARWATMRNVEGNWRLADLATVGDVTR</sequence>
<organism evidence="4 5">
    <name type="scientific">Gordonia mangrovi</name>
    <dbReference type="NCBI Taxonomy" id="2665643"/>
    <lineage>
        <taxon>Bacteria</taxon>
        <taxon>Bacillati</taxon>
        <taxon>Actinomycetota</taxon>
        <taxon>Actinomycetes</taxon>
        <taxon>Mycobacteriales</taxon>
        <taxon>Gordoniaceae</taxon>
        <taxon>Gordonia</taxon>
    </lineage>
</organism>
<dbReference type="PANTHER" id="PTHR37042:SF4">
    <property type="entry name" value="OUTER MEMBRANE PROTEIN RV1973"/>
    <property type="match status" value="1"/>
</dbReference>
<keyword evidence="5" id="KW-1185">Reference proteome</keyword>
<keyword evidence="3" id="KW-1133">Transmembrane helix</keyword>
<evidence type="ECO:0000256" key="1">
    <source>
        <dbReference type="ARBA" id="ARBA00004370"/>
    </source>
</evidence>
<gene>
    <name evidence="4" type="ORF">GIY30_03665</name>
</gene>
<dbReference type="PANTHER" id="PTHR37042">
    <property type="entry name" value="OUTER MEMBRANE PROTEIN RV1973"/>
    <property type="match status" value="1"/>
</dbReference>
<evidence type="ECO:0008006" key="6">
    <source>
        <dbReference type="Google" id="ProtNLM"/>
    </source>
</evidence>
<dbReference type="RefSeq" id="WP_160900596.1">
    <property type="nucleotide sequence ID" value="NZ_CP102850.1"/>
</dbReference>
<proteinExistence type="predicted"/>
<name>A0A6L7GLR6_9ACTN</name>
<dbReference type="AlphaFoldDB" id="A0A6L7GLR6"/>
<evidence type="ECO:0000313" key="5">
    <source>
        <dbReference type="Proteomes" id="UP000475545"/>
    </source>
</evidence>
<evidence type="ECO:0000313" key="4">
    <source>
        <dbReference type="EMBL" id="MXP20453.1"/>
    </source>
</evidence>
<feature type="transmembrane region" description="Helical" evidence="3">
    <location>
        <begin position="25"/>
        <end position="47"/>
    </location>
</feature>
<dbReference type="Proteomes" id="UP000475545">
    <property type="component" value="Unassembled WGS sequence"/>
</dbReference>
<keyword evidence="2 3" id="KW-0472">Membrane</keyword>
<accession>A0A6L7GLR6</accession>
<reference evidence="4 5" key="1">
    <citation type="submission" date="2019-11" db="EMBL/GenBank/DDBJ databases">
        <title>Gordonia sp. nov., a novel actinobacterium isolated from mangrove soil in Hainan.</title>
        <authorList>
            <person name="Huang X."/>
            <person name="Xie Y."/>
            <person name="Chu X."/>
            <person name="Xiao K."/>
        </authorList>
    </citation>
    <scope>NUCLEOTIDE SEQUENCE [LARGE SCALE GENOMIC DNA]</scope>
    <source>
        <strain evidence="4 5">HNM0687</strain>
    </source>
</reference>
<comment type="subcellular location">
    <subcellularLocation>
        <location evidence="1">Membrane</location>
    </subcellularLocation>
</comment>
<dbReference type="EMBL" id="WMBR01000001">
    <property type="protein sequence ID" value="MXP20453.1"/>
    <property type="molecule type" value="Genomic_DNA"/>
</dbReference>
<keyword evidence="3" id="KW-0812">Transmembrane</keyword>
<evidence type="ECO:0000256" key="3">
    <source>
        <dbReference type="SAM" id="Phobius"/>
    </source>
</evidence>
<comment type="caution">
    <text evidence="4">The sequence shown here is derived from an EMBL/GenBank/DDBJ whole genome shotgun (WGS) entry which is preliminary data.</text>
</comment>
<evidence type="ECO:0000256" key="2">
    <source>
        <dbReference type="ARBA" id="ARBA00023136"/>
    </source>
</evidence>
<dbReference type="GO" id="GO:0016020">
    <property type="term" value="C:membrane"/>
    <property type="evidence" value="ECO:0007669"/>
    <property type="project" value="UniProtKB-SubCell"/>
</dbReference>